<evidence type="ECO:0000256" key="1">
    <source>
        <dbReference type="SAM" id="SignalP"/>
    </source>
</evidence>
<evidence type="ECO:0000313" key="2">
    <source>
        <dbReference type="EMBL" id="SHI58707.1"/>
    </source>
</evidence>
<organism evidence="2 3">
    <name type="scientific">Aquimarina spongiae</name>
    <dbReference type="NCBI Taxonomy" id="570521"/>
    <lineage>
        <taxon>Bacteria</taxon>
        <taxon>Pseudomonadati</taxon>
        <taxon>Bacteroidota</taxon>
        <taxon>Flavobacteriia</taxon>
        <taxon>Flavobacteriales</taxon>
        <taxon>Flavobacteriaceae</taxon>
        <taxon>Aquimarina</taxon>
    </lineage>
</organism>
<proteinExistence type="predicted"/>
<dbReference type="OrthoDB" id="675330at2"/>
<dbReference type="AlphaFoldDB" id="A0A1M6CCI1"/>
<reference evidence="3" key="1">
    <citation type="submission" date="2016-11" db="EMBL/GenBank/DDBJ databases">
        <authorList>
            <person name="Varghese N."/>
            <person name="Submissions S."/>
        </authorList>
    </citation>
    <scope>NUCLEOTIDE SEQUENCE [LARGE SCALE GENOMIC DNA]</scope>
    <source>
        <strain evidence="3">DSM 22623</strain>
    </source>
</reference>
<protein>
    <submittedName>
        <fullName evidence="2">Protein refolding chaperone Spy/CpxP family</fullName>
    </submittedName>
</protein>
<dbReference type="EMBL" id="FQYP01000002">
    <property type="protein sequence ID" value="SHI58707.1"/>
    <property type="molecule type" value="Genomic_DNA"/>
</dbReference>
<name>A0A1M6CCI1_9FLAO</name>
<evidence type="ECO:0000313" key="3">
    <source>
        <dbReference type="Proteomes" id="UP000184432"/>
    </source>
</evidence>
<dbReference type="RefSeq" id="WP_073314570.1">
    <property type="nucleotide sequence ID" value="NZ_FQYP01000002.1"/>
</dbReference>
<sequence length="153" mass="17687">MKKILLLICFAFISLHAMAQGPGPGGEKIKAFKVAFITEQLNLSSKEAQQFWPIYNAYDETVHQIKKSERKGFRALKEAYNGPDGLSDSQAGTFLDNYMNGETKKMEARKKLIKDLQSVLPNKKIVRLIKAENDFNKRLLDRVRQWRNRRNNQ</sequence>
<keyword evidence="3" id="KW-1185">Reference proteome</keyword>
<keyword evidence="1" id="KW-0732">Signal</keyword>
<dbReference type="STRING" id="570521.SAMN04488508_10251"/>
<feature type="signal peptide" evidence="1">
    <location>
        <begin position="1"/>
        <end position="19"/>
    </location>
</feature>
<accession>A0A1M6CCI1</accession>
<dbReference type="Proteomes" id="UP000184432">
    <property type="component" value="Unassembled WGS sequence"/>
</dbReference>
<feature type="chain" id="PRO_5012635601" evidence="1">
    <location>
        <begin position="20"/>
        <end position="153"/>
    </location>
</feature>
<gene>
    <name evidence="2" type="ORF">SAMN04488508_10251</name>
</gene>